<evidence type="ECO:0000256" key="4">
    <source>
        <dbReference type="ARBA" id="ARBA00023163"/>
    </source>
</evidence>
<proteinExistence type="predicted"/>
<evidence type="ECO:0000313" key="7">
    <source>
        <dbReference type="EMBL" id="MEE2048980.1"/>
    </source>
</evidence>
<keyword evidence="1" id="KW-0678">Repressor</keyword>
<keyword evidence="4" id="KW-0804">Transcription</keyword>
<dbReference type="Pfam" id="PF13977">
    <property type="entry name" value="TetR_C_6"/>
    <property type="match status" value="1"/>
</dbReference>
<evidence type="ECO:0000256" key="5">
    <source>
        <dbReference type="PROSITE-ProRule" id="PRU00335"/>
    </source>
</evidence>
<reference evidence="7 8" key="1">
    <citation type="submission" date="2023-07" db="EMBL/GenBank/DDBJ databases">
        <authorList>
            <person name="Girao M."/>
            <person name="Carvalho M.F."/>
        </authorList>
    </citation>
    <scope>NUCLEOTIDE SEQUENCE [LARGE SCALE GENOMIC DNA]</scope>
    <source>
        <strain evidence="7 8">66/93</strain>
    </source>
</reference>
<dbReference type="PANTHER" id="PTHR30055:SF226">
    <property type="entry name" value="HTH-TYPE TRANSCRIPTIONAL REGULATOR PKSA"/>
    <property type="match status" value="1"/>
</dbReference>
<feature type="domain" description="HTH tetR-type" evidence="6">
    <location>
        <begin position="8"/>
        <end position="68"/>
    </location>
</feature>
<organism evidence="7 8">
    <name type="scientific">Nocardiopsis tropica</name>
    <dbReference type="NCBI Taxonomy" id="109330"/>
    <lineage>
        <taxon>Bacteria</taxon>
        <taxon>Bacillati</taxon>
        <taxon>Actinomycetota</taxon>
        <taxon>Actinomycetes</taxon>
        <taxon>Streptosporangiales</taxon>
        <taxon>Nocardiopsidaceae</taxon>
        <taxon>Nocardiopsis</taxon>
    </lineage>
</organism>
<comment type="caution">
    <text evidence="7">The sequence shown here is derived from an EMBL/GenBank/DDBJ whole genome shotgun (WGS) entry which is preliminary data.</text>
</comment>
<accession>A0ABU7KI57</accession>
<gene>
    <name evidence="7" type="ORF">Q8A49_00520</name>
</gene>
<dbReference type="InterPro" id="IPR001647">
    <property type="entry name" value="HTH_TetR"/>
</dbReference>
<dbReference type="InterPro" id="IPR009057">
    <property type="entry name" value="Homeodomain-like_sf"/>
</dbReference>
<dbReference type="EMBL" id="JAUUCC010000001">
    <property type="protein sequence ID" value="MEE2048980.1"/>
    <property type="molecule type" value="Genomic_DNA"/>
</dbReference>
<feature type="DNA-binding region" description="H-T-H motif" evidence="5">
    <location>
        <begin position="31"/>
        <end position="50"/>
    </location>
</feature>
<dbReference type="Proteomes" id="UP001348641">
    <property type="component" value="Unassembled WGS sequence"/>
</dbReference>
<dbReference type="InterPro" id="IPR039538">
    <property type="entry name" value="BetI_C"/>
</dbReference>
<keyword evidence="2" id="KW-0805">Transcription regulation</keyword>
<evidence type="ECO:0000256" key="1">
    <source>
        <dbReference type="ARBA" id="ARBA00022491"/>
    </source>
</evidence>
<dbReference type="RefSeq" id="WP_330156289.1">
    <property type="nucleotide sequence ID" value="NZ_BAAAJA010000006.1"/>
</dbReference>
<protein>
    <submittedName>
        <fullName evidence="7">TetR/AcrR family transcriptional regulator</fullName>
    </submittedName>
</protein>
<name>A0ABU7KI57_9ACTN</name>
<evidence type="ECO:0000256" key="3">
    <source>
        <dbReference type="ARBA" id="ARBA00023125"/>
    </source>
</evidence>
<dbReference type="PANTHER" id="PTHR30055">
    <property type="entry name" value="HTH-TYPE TRANSCRIPTIONAL REGULATOR RUTR"/>
    <property type="match status" value="1"/>
</dbReference>
<dbReference type="Gene3D" id="1.10.357.10">
    <property type="entry name" value="Tetracycline Repressor, domain 2"/>
    <property type="match status" value="1"/>
</dbReference>
<evidence type="ECO:0000313" key="8">
    <source>
        <dbReference type="Proteomes" id="UP001348641"/>
    </source>
</evidence>
<evidence type="ECO:0000256" key="2">
    <source>
        <dbReference type="ARBA" id="ARBA00023015"/>
    </source>
</evidence>
<dbReference type="SUPFAM" id="SSF48498">
    <property type="entry name" value="Tetracyclin repressor-like, C-terminal domain"/>
    <property type="match status" value="1"/>
</dbReference>
<sequence length="199" mass="21802">MPKVVDKEERRRRIVDALYRIAAEKGLEGVSIRAVAAEAQLSAGAVQREFGTKEELLHFAFQVIADEITACFGVFQDGVGRPAFPEVLRQVLVDLLPTDERRLAQVRAWNVLYARAVVDPAFGEVLSVLDDRLRAGFLRALEHARVEGELSSVKDPEAVAELLLVTVDGLWAGCARLSEGDRPDRQLAAVEAAVSWLAG</sequence>
<dbReference type="PROSITE" id="PS50977">
    <property type="entry name" value="HTH_TETR_2"/>
    <property type="match status" value="1"/>
</dbReference>
<dbReference type="Pfam" id="PF00440">
    <property type="entry name" value="TetR_N"/>
    <property type="match status" value="1"/>
</dbReference>
<keyword evidence="3 5" id="KW-0238">DNA-binding</keyword>
<dbReference type="SUPFAM" id="SSF46689">
    <property type="entry name" value="Homeodomain-like"/>
    <property type="match status" value="1"/>
</dbReference>
<dbReference type="InterPro" id="IPR050109">
    <property type="entry name" value="HTH-type_TetR-like_transc_reg"/>
</dbReference>
<evidence type="ECO:0000259" key="6">
    <source>
        <dbReference type="PROSITE" id="PS50977"/>
    </source>
</evidence>
<dbReference type="InterPro" id="IPR036271">
    <property type="entry name" value="Tet_transcr_reg_TetR-rel_C_sf"/>
</dbReference>